<dbReference type="Gene3D" id="1.10.10.10">
    <property type="entry name" value="Winged helix-like DNA-binding domain superfamily/Winged helix DNA-binding domain"/>
    <property type="match status" value="1"/>
</dbReference>
<dbReference type="InterPro" id="IPR028978">
    <property type="entry name" value="Chorismate_lyase_/UTRA_dom_sf"/>
</dbReference>
<dbReference type="InterPro" id="IPR011663">
    <property type="entry name" value="UTRA"/>
</dbReference>
<keyword evidence="3" id="KW-0804">Transcription</keyword>
<name>A0ABX0SHW3_9ACTN</name>
<dbReference type="SMART" id="SM00345">
    <property type="entry name" value="HTH_GNTR"/>
    <property type="match status" value="1"/>
</dbReference>
<dbReference type="Gene3D" id="3.40.1410.10">
    <property type="entry name" value="Chorismate lyase-like"/>
    <property type="match status" value="1"/>
</dbReference>
<accession>A0ABX0SHW3</accession>
<proteinExistence type="predicted"/>
<dbReference type="Pfam" id="PF00392">
    <property type="entry name" value="GntR"/>
    <property type="match status" value="1"/>
</dbReference>
<keyword evidence="1" id="KW-0805">Transcription regulation</keyword>
<keyword evidence="2" id="KW-0238">DNA-binding</keyword>
<evidence type="ECO:0000259" key="4">
    <source>
        <dbReference type="PROSITE" id="PS50949"/>
    </source>
</evidence>
<evidence type="ECO:0000256" key="3">
    <source>
        <dbReference type="ARBA" id="ARBA00023163"/>
    </source>
</evidence>
<dbReference type="EMBL" id="JAAMOZ010000001">
    <property type="protein sequence ID" value="NIH57995.1"/>
    <property type="molecule type" value="Genomic_DNA"/>
</dbReference>
<dbReference type="InterPro" id="IPR000524">
    <property type="entry name" value="Tscrpt_reg_HTH_GntR"/>
</dbReference>
<gene>
    <name evidence="5" type="ORF">FB473_002640</name>
</gene>
<evidence type="ECO:0000313" key="5">
    <source>
        <dbReference type="EMBL" id="NIH57995.1"/>
    </source>
</evidence>
<feature type="domain" description="HTH gntR-type" evidence="4">
    <location>
        <begin position="1"/>
        <end position="69"/>
    </location>
</feature>
<keyword evidence="6" id="KW-1185">Reference proteome</keyword>
<dbReference type="PANTHER" id="PTHR44846:SF1">
    <property type="entry name" value="MANNOSYL-D-GLYCERATE TRANSPORT_METABOLISM SYSTEM REPRESSOR MNGR-RELATED"/>
    <property type="match status" value="1"/>
</dbReference>
<dbReference type="InterPro" id="IPR050679">
    <property type="entry name" value="Bact_HTH_transcr_reg"/>
</dbReference>
<reference evidence="5 6" key="1">
    <citation type="submission" date="2020-02" db="EMBL/GenBank/DDBJ databases">
        <title>Sequencing the genomes of 1000 actinobacteria strains.</title>
        <authorList>
            <person name="Klenk H.-P."/>
        </authorList>
    </citation>
    <scope>NUCLEOTIDE SEQUENCE [LARGE SCALE GENOMIC DNA]</scope>
    <source>
        <strain evidence="5 6">DSM 19609</strain>
    </source>
</reference>
<dbReference type="SUPFAM" id="SSF64288">
    <property type="entry name" value="Chorismate lyase-like"/>
    <property type="match status" value="1"/>
</dbReference>
<dbReference type="PANTHER" id="PTHR44846">
    <property type="entry name" value="MANNOSYL-D-GLYCERATE TRANSPORT/METABOLISM SYSTEM REPRESSOR MNGR-RELATED"/>
    <property type="match status" value="1"/>
</dbReference>
<sequence>MMASTPESLADSLASSIACLQPGTRLPSEHELAATWGTTRAMVRRALAILERQYLIRRLQGNGTFVHKRIDYLISSDQLPSLHATVEEQGSTARTFSLGHTTTHDPEVAAALELPADTSVHLMTRLGYIDDVPSVYLEEYLDPDLDQVSVPGMHIIESLAEVALAAGWQPRRTWCRMTVDQPPYAARDRLDLRPEQQTWLVESLTIEAGSGRPLWFSRVWSRMDMVRIVCRLA</sequence>
<dbReference type="Proteomes" id="UP000749311">
    <property type="component" value="Unassembled WGS sequence"/>
</dbReference>
<comment type="caution">
    <text evidence="5">The sequence shown here is derived from an EMBL/GenBank/DDBJ whole genome shotgun (WGS) entry which is preliminary data.</text>
</comment>
<evidence type="ECO:0000313" key="6">
    <source>
        <dbReference type="Proteomes" id="UP000749311"/>
    </source>
</evidence>
<dbReference type="PROSITE" id="PS50949">
    <property type="entry name" value="HTH_GNTR"/>
    <property type="match status" value="1"/>
</dbReference>
<evidence type="ECO:0000256" key="1">
    <source>
        <dbReference type="ARBA" id="ARBA00023015"/>
    </source>
</evidence>
<protein>
    <submittedName>
        <fullName evidence="5">GntR family phosphonate transport system transcriptional regulator/GntR family transcriptional regulator</fullName>
    </submittedName>
</protein>
<dbReference type="SMART" id="SM00866">
    <property type="entry name" value="UTRA"/>
    <property type="match status" value="1"/>
</dbReference>
<evidence type="ECO:0000256" key="2">
    <source>
        <dbReference type="ARBA" id="ARBA00023125"/>
    </source>
</evidence>
<organism evidence="5 6">
    <name type="scientific">Brooklawnia cerclae</name>
    <dbReference type="NCBI Taxonomy" id="349934"/>
    <lineage>
        <taxon>Bacteria</taxon>
        <taxon>Bacillati</taxon>
        <taxon>Actinomycetota</taxon>
        <taxon>Actinomycetes</taxon>
        <taxon>Propionibacteriales</taxon>
        <taxon>Propionibacteriaceae</taxon>
        <taxon>Brooklawnia</taxon>
    </lineage>
</organism>
<dbReference type="RefSeq" id="WP_167168588.1">
    <property type="nucleotide sequence ID" value="NZ_BAAAOO010000007.1"/>
</dbReference>
<dbReference type="InterPro" id="IPR036388">
    <property type="entry name" value="WH-like_DNA-bd_sf"/>
</dbReference>
<dbReference type="InterPro" id="IPR036390">
    <property type="entry name" value="WH_DNA-bd_sf"/>
</dbReference>
<dbReference type="Pfam" id="PF07702">
    <property type="entry name" value="UTRA"/>
    <property type="match status" value="1"/>
</dbReference>
<dbReference type="PRINTS" id="PR00035">
    <property type="entry name" value="HTHGNTR"/>
</dbReference>
<dbReference type="SUPFAM" id="SSF46785">
    <property type="entry name" value="Winged helix' DNA-binding domain"/>
    <property type="match status" value="1"/>
</dbReference>
<dbReference type="CDD" id="cd07377">
    <property type="entry name" value="WHTH_GntR"/>
    <property type="match status" value="1"/>
</dbReference>